<organism evidence="3 4">
    <name type="scientific">Lacticaseibacillus jixianensis</name>
    <dbReference type="NCBI Taxonomy" id="2486012"/>
    <lineage>
        <taxon>Bacteria</taxon>
        <taxon>Bacillati</taxon>
        <taxon>Bacillota</taxon>
        <taxon>Bacilli</taxon>
        <taxon>Lactobacillales</taxon>
        <taxon>Lactobacillaceae</taxon>
        <taxon>Lacticaseibacillus</taxon>
    </lineage>
</organism>
<evidence type="ECO:0000313" key="4">
    <source>
        <dbReference type="Proteomes" id="UP001597249"/>
    </source>
</evidence>
<dbReference type="RefSeq" id="WP_125584834.1">
    <property type="nucleotide sequence ID" value="NZ_JBHTMO010000002.1"/>
</dbReference>
<sequence length="369" mass="41055">MEMAGKRRNLFQEVMTMLVALAADGRLVTLRSHEQARALAGQAFYCPACRGPLRIKNGPQLIAHFAHLDHACAASSEPESETHLAGKWYLAHYGEALGFTVTLEQYYPAIQQRADVVWEEGGRSRVLEFQCSGISPARLLARTQGYQSLGLEVIWIAGPQYHASWPGGKQARFLRWSEAAGFHLWQLDPARSQLARLELTAAAVVATVYQGRQPQVTRRAYAEPLTTRAKAVQQALVHRDAKVLSLQALAGRQGLNLGGVPWAVHQQLRHLPGLDTAEWLIRSAWLLQFQGGPIEKAAEAAFWRSYSSVKAPQLAPGQLQAAVRQQWLQLLTAGGYLAPTPQGWHWLRQPRWYRTVDEKLQALGQAGLR</sequence>
<accession>A0ABW4B6G2</accession>
<dbReference type="Pfam" id="PF06054">
    <property type="entry name" value="CoiA_nuc"/>
    <property type="match status" value="1"/>
</dbReference>
<evidence type="ECO:0000259" key="2">
    <source>
        <dbReference type="Pfam" id="PF25164"/>
    </source>
</evidence>
<reference evidence="4" key="1">
    <citation type="journal article" date="2019" name="Int. J. Syst. Evol. Microbiol.">
        <title>The Global Catalogue of Microorganisms (GCM) 10K type strain sequencing project: providing services to taxonomists for standard genome sequencing and annotation.</title>
        <authorList>
            <consortium name="The Broad Institute Genomics Platform"/>
            <consortium name="The Broad Institute Genome Sequencing Center for Infectious Disease"/>
            <person name="Wu L."/>
            <person name="Ma J."/>
        </authorList>
    </citation>
    <scope>NUCLEOTIDE SEQUENCE [LARGE SCALE GENOMIC DNA]</scope>
    <source>
        <strain evidence="4">CCM 8911</strain>
    </source>
</reference>
<evidence type="ECO:0000313" key="3">
    <source>
        <dbReference type="EMBL" id="MFD1392276.1"/>
    </source>
</evidence>
<evidence type="ECO:0000259" key="1">
    <source>
        <dbReference type="Pfam" id="PF06054"/>
    </source>
</evidence>
<dbReference type="Pfam" id="PF25164">
    <property type="entry name" value="CoiA_N"/>
    <property type="match status" value="1"/>
</dbReference>
<dbReference type="Proteomes" id="UP001597249">
    <property type="component" value="Unassembled WGS sequence"/>
</dbReference>
<dbReference type="InterPro" id="IPR010330">
    <property type="entry name" value="CoiA_nuc"/>
</dbReference>
<protein>
    <submittedName>
        <fullName evidence="3">Competence protein CoiA</fullName>
    </submittedName>
</protein>
<dbReference type="EMBL" id="JBHTMO010000002">
    <property type="protein sequence ID" value="MFD1392276.1"/>
    <property type="molecule type" value="Genomic_DNA"/>
</dbReference>
<dbReference type="InterPro" id="IPR057253">
    <property type="entry name" value="CoiA-like_N"/>
</dbReference>
<gene>
    <name evidence="3" type="ORF">ACFQ3L_01550</name>
</gene>
<feature type="domain" description="Competence protein CoiA nuclease-like" evidence="1">
    <location>
        <begin position="79"/>
        <end position="200"/>
    </location>
</feature>
<keyword evidence="4" id="KW-1185">Reference proteome</keyword>
<name>A0ABW4B6G2_9LACO</name>
<feature type="domain" description="Competence protein CoiA-like N-terminal" evidence="2">
    <location>
        <begin position="32"/>
        <end position="74"/>
    </location>
</feature>
<comment type="caution">
    <text evidence="3">The sequence shown here is derived from an EMBL/GenBank/DDBJ whole genome shotgun (WGS) entry which is preliminary data.</text>
</comment>
<proteinExistence type="predicted"/>